<accession>A0ABS2P3L4</accession>
<protein>
    <submittedName>
        <fullName evidence="2">Uncharacterized protein</fullName>
    </submittedName>
</protein>
<keyword evidence="1" id="KW-0812">Transmembrane</keyword>
<keyword evidence="3" id="KW-1185">Reference proteome</keyword>
<name>A0ABS2P3L4_9BACI</name>
<evidence type="ECO:0000313" key="3">
    <source>
        <dbReference type="Proteomes" id="UP000737402"/>
    </source>
</evidence>
<reference evidence="2 3" key="1">
    <citation type="submission" date="2021-01" db="EMBL/GenBank/DDBJ databases">
        <title>Genomic Encyclopedia of Type Strains, Phase IV (KMG-IV): sequencing the most valuable type-strain genomes for metagenomic binning, comparative biology and taxonomic classification.</title>
        <authorList>
            <person name="Goeker M."/>
        </authorList>
    </citation>
    <scope>NUCLEOTIDE SEQUENCE [LARGE SCALE GENOMIC DNA]</scope>
    <source>
        <strain evidence="2 3">DSM 25879</strain>
    </source>
</reference>
<dbReference type="EMBL" id="JAFBED010000008">
    <property type="protein sequence ID" value="MBM7621562.1"/>
    <property type="molecule type" value="Genomic_DNA"/>
</dbReference>
<feature type="transmembrane region" description="Helical" evidence="1">
    <location>
        <begin position="6"/>
        <end position="24"/>
    </location>
</feature>
<keyword evidence="1" id="KW-0472">Membrane</keyword>
<organism evidence="2 3">
    <name type="scientific">Sutcliffiella tianshenii</name>
    <dbReference type="NCBI Taxonomy" id="1463404"/>
    <lineage>
        <taxon>Bacteria</taxon>
        <taxon>Bacillati</taxon>
        <taxon>Bacillota</taxon>
        <taxon>Bacilli</taxon>
        <taxon>Bacillales</taxon>
        <taxon>Bacillaceae</taxon>
        <taxon>Sutcliffiella</taxon>
    </lineage>
</organism>
<evidence type="ECO:0000313" key="2">
    <source>
        <dbReference type="EMBL" id="MBM7621562.1"/>
    </source>
</evidence>
<keyword evidence="1" id="KW-1133">Transmembrane helix</keyword>
<dbReference type="Proteomes" id="UP000737402">
    <property type="component" value="Unassembled WGS sequence"/>
</dbReference>
<gene>
    <name evidence="2" type="ORF">JOC95_003451</name>
</gene>
<evidence type="ECO:0000256" key="1">
    <source>
        <dbReference type="SAM" id="Phobius"/>
    </source>
</evidence>
<comment type="caution">
    <text evidence="2">The sequence shown here is derived from an EMBL/GenBank/DDBJ whole genome shotgun (WGS) entry which is preliminary data.</text>
</comment>
<sequence length="31" mass="3629">MAVFIDVLVVIVFAVIFFGVYKYVKNTLKKY</sequence>
<proteinExistence type="predicted"/>